<feature type="transmembrane region" description="Helical" evidence="2">
    <location>
        <begin position="127"/>
        <end position="147"/>
    </location>
</feature>
<proteinExistence type="predicted"/>
<dbReference type="EMBL" id="QOIL01000030">
    <property type="protein sequence ID" value="RCG21139.1"/>
    <property type="molecule type" value="Genomic_DNA"/>
</dbReference>
<reference evidence="3 4" key="1">
    <citation type="submission" date="2018-06" db="EMBL/GenBank/DDBJ databases">
        <title>Sphaerisporangium craniellae sp. nov., isolated from a marine sponge in the South China Sea.</title>
        <authorList>
            <person name="Li L."/>
        </authorList>
    </citation>
    <scope>NUCLEOTIDE SEQUENCE [LARGE SCALE GENOMIC DNA]</scope>
    <source>
        <strain evidence="3 4">CCTCC AA 208026</strain>
    </source>
</reference>
<name>A0A367ETS6_9ACTN</name>
<dbReference type="OrthoDB" id="4563217at2"/>
<feature type="region of interest" description="Disordered" evidence="1">
    <location>
        <begin position="52"/>
        <end position="80"/>
    </location>
</feature>
<dbReference type="InterPro" id="IPR051082">
    <property type="entry name" value="Pentapeptide-BTB/POZ_domain"/>
</dbReference>
<comment type="caution">
    <text evidence="3">The sequence shown here is derived from an EMBL/GenBank/DDBJ whole genome shotgun (WGS) entry which is preliminary data.</text>
</comment>
<accession>A0A367ETS6</accession>
<dbReference type="SUPFAM" id="SSF141571">
    <property type="entry name" value="Pentapeptide repeat-like"/>
    <property type="match status" value="2"/>
</dbReference>
<evidence type="ECO:0000313" key="3">
    <source>
        <dbReference type="EMBL" id="RCG21139.1"/>
    </source>
</evidence>
<keyword evidence="2" id="KW-0472">Membrane</keyword>
<evidence type="ECO:0000256" key="2">
    <source>
        <dbReference type="SAM" id="Phobius"/>
    </source>
</evidence>
<keyword evidence="2" id="KW-0812">Transmembrane</keyword>
<dbReference type="PANTHER" id="PTHR14136">
    <property type="entry name" value="BTB_POZ DOMAIN-CONTAINING PROTEIN KCTD9"/>
    <property type="match status" value="1"/>
</dbReference>
<feature type="transmembrane region" description="Helical" evidence="2">
    <location>
        <begin position="183"/>
        <end position="206"/>
    </location>
</feature>
<dbReference type="Proteomes" id="UP000253094">
    <property type="component" value="Unassembled WGS sequence"/>
</dbReference>
<dbReference type="Pfam" id="PF00805">
    <property type="entry name" value="Pentapeptide"/>
    <property type="match status" value="3"/>
</dbReference>
<dbReference type="InterPro" id="IPR001646">
    <property type="entry name" value="5peptide_repeat"/>
</dbReference>
<protein>
    <submittedName>
        <fullName evidence="3">Pentapeptide repeat-containing protein</fullName>
    </submittedName>
</protein>
<evidence type="ECO:0000313" key="4">
    <source>
        <dbReference type="Proteomes" id="UP000253094"/>
    </source>
</evidence>
<feature type="transmembrane region" description="Helical" evidence="2">
    <location>
        <begin position="87"/>
        <end position="107"/>
    </location>
</feature>
<gene>
    <name evidence="3" type="ORF">DQ384_36605</name>
</gene>
<keyword evidence="4" id="KW-1185">Reference proteome</keyword>
<organism evidence="3 4">
    <name type="scientific">Sphaerisporangium album</name>
    <dbReference type="NCBI Taxonomy" id="509200"/>
    <lineage>
        <taxon>Bacteria</taxon>
        <taxon>Bacillati</taxon>
        <taxon>Actinomycetota</taxon>
        <taxon>Actinomycetes</taxon>
        <taxon>Streptosporangiales</taxon>
        <taxon>Streptosporangiaceae</taxon>
        <taxon>Sphaerisporangium</taxon>
    </lineage>
</organism>
<sequence length="551" mass="58227">MRATTVSVVPIAPIIANRCNRCMNSRWGRVLVGALAAVGMAEVLRYSRTRRRTPITPPPLARPPASVTDLQPVTPPPQTPGRWRRPALALIYLGTLTACAVAAFTAVAPDDVLRRFGLASAPDWARWTLAGLALSGVVALGLAVLLGPAARRLAGERQPLTDEERRQLSVTDRLEAVNATRQTLLQSATGLVVIGGVVFTALSLWYTARTLDTTQQGQVTDRYTKAIDQLGNRQSLDVRLGGIYALERLATDSPRDHRTIYDVLAAFTREHDPAPKTKTTGPPATDIQAALTVIGRRSTHDATIDLATLRAPKANLTRADLARADLARADLTGANLTYASLTGASLTGAYMNSANLFGANLISANLISANLDSANLTLAYMNGANLNDARLAYAYMNSANLTGANLTGANLTHVNLPGAILVNADLTGLAILAGSNLAGANLAGANLGADLNNPRIVFTPNRAHASWEQGADLANVDLTRANLTRANLTRVNLTYANLTRADLTGANLTYANLTRADLTGADLTGAILSGVRGLTEIEIKAVAKTDATTQF</sequence>
<evidence type="ECO:0000256" key="1">
    <source>
        <dbReference type="SAM" id="MobiDB-lite"/>
    </source>
</evidence>
<dbReference type="PANTHER" id="PTHR14136:SF17">
    <property type="entry name" value="BTB_POZ DOMAIN-CONTAINING PROTEIN KCTD9"/>
    <property type="match status" value="1"/>
</dbReference>
<dbReference type="Gene3D" id="2.160.20.80">
    <property type="entry name" value="E3 ubiquitin-protein ligase SopA"/>
    <property type="match status" value="2"/>
</dbReference>
<keyword evidence="2" id="KW-1133">Transmembrane helix</keyword>
<dbReference type="AlphaFoldDB" id="A0A367ETS6"/>